<keyword evidence="3" id="KW-1185">Reference proteome</keyword>
<comment type="caution">
    <text evidence="2">The sequence shown here is derived from an EMBL/GenBank/DDBJ whole genome shotgun (WGS) entry which is preliminary data.</text>
</comment>
<accession>A0ABV1ALM3</accession>
<dbReference type="Proteomes" id="UP001446032">
    <property type="component" value="Unassembled WGS sequence"/>
</dbReference>
<reference evidence="2 3" key="1">
    <citation type="submission" date="2024-03" db="EMBL/GenBank/DDBJ databases">
        <title>Human intestinal bacterial collection.</title>
        <authorList>
            <person name="Pauvert C."/>
            <person name="Hitch T.C.A."/>
            <person name="Clavel T."/>
        </authorList>
    </citation>
    <scope>NUCLEOTIDE SEQUENCE [LARGE SCALE GENOMIC DNA]</scope>
    <source>
        <strain evidence="2 3">CLA-AA-H95</strain>
    </source>
</reference>
<sequence length="190" mass="21339">KTGRKPGGQPGHPGHRRKKQEPTQPVILLPAPEKVLEDSDFKKTGRTIIKQMAGFQVYLNIREYHADVYYNTKTGERVHAAFPAGVVDEVNYDGSIRAFLFLLNNDCCVSIDKSRRFLSDLTGGKLNISKGMVSKPSREFALKTVPERRTACADMLLSPVMPLNSNRQLASSIYFLFQFAKISEDSFRNS</sequence>
<gene>
    <name evidence="2" type="ORF">WMO75_12215</name>
</gene>
<evidence type="ECO:0000256" key="1">
    <source>
        <dbReference type="SAM" id="MobiDB-lite"/>
    </source>
</evidence>
<feature type="compositionally biased region" description="Gly residues" evidence="1">
    <location>
        <begin position="1"/>
        <end position="11"/>
    </location>
</feature>
<feature type="non-terminal residue" evidence="2">
    <location>
        <position position="1"/>
    </location>
</feature>
<feature type="region of interest" description="Disordered" evidence="1">
    <location>
        <begin position="1"/>
        <end position="25"/>
    </location>
</feature>
<proteinExistence type="predicted"/>
<organism evidence="2 3">
    <name type="scientific">Blautia intestinihominis</name>
    <dbReference type="NCBI Taxonomy" id="3133152"/>
    <lineage>
        <taxon>Bacteria</taxon>
        <taxon>Bacillati</taxon>
        <taxon>Bacillota</taxon>
        <taxon>Clostridia</taxon>
        <taxon>Lachnospirales</taxon>
        <taxon>Lachnospiraceae</taxon>
        <taxon>Blautia</taxon>
    </lineage>
</organism>
<dbReference type="EMBL" id="JBBMEI010000038">
    <property type="protein sequence ID" value="MEQ2359079.1"/>
    <property type="molecule type" value="Genomic_DNA"/>
</dbReference>
<evidence type="ECO:0000313" key="2">
    <source>
        <dbReference type="EMBL" id="MEQ2359079.1"/>
    </source>
</evidence>
<protein>
    <submittedName>
        <fullName evidence="2">Uncharacterized protein</fullName>
    </submittedName>
</protein>
<name>A0ABV1ALM3_9FIRM</name>
<evidence type="ECO:0000313" key="3">
    <source>
        <dbReference type="Proteomes" id="UP001446032"/>
    </source>
</evidence>